<dbReference type="RefSeq" id="WP_090920851.1">
    <property type="nucleotide sequence ID" value="NZ_FMVM01000009.1"/>
</dbReference>
<sequence>MNDKPKHDKTTDELKPGVNTIIEPDKKNPGPTDMIEGVVGDIVDNIRKDFTHKGHDHSSNKNVTDEPGK</sequence>
<feature type="region of interest" description="Disordered" evidence="1">
    <location>
        <begin position="1"/>
        <end position="33"/>
    </location>
</feature>
<gene>
    <name evidence="2" type="ORF">SAMN05720606_109117</name>
</gene>
<organism evidence="2 3">
    <name type="scientific">Paenibacillus polysaccharolyticus</name>
    <dbReference type="NCBI Taxonomy" id="582692"/>
    <lineage>
        <taxon>Bacteria</taxon>
        <taxon>Bacillati</taxon>
        <taxon>Bacillota</taxon>
        <taxon>Bacilli</taxon>
        <taxon>Bacillales</taxon>
        <taxon>Paenibacillaceae</taxon>
        <taxon>Paenibacillus</taxon>
    </lineage>
</organism>
<dbReference type="Proteomes" id="UP000198538">
    <property type="component" value="Unassembled WGS sequence"/>
</dbReference>
<evidence type="ECO:0000256" key="1">
    <source>
        <dbReference type="SAM" id="MobiDB-lite"/>
    </source>
</evidence>
<evidence type="ECO:0000313" key="2">
    <source>
        <dbReference type="EMBL" id="SCY78643.1"/>
    </source>
</evidence>
<proteinExistence type="predicted"/>
<protein>
    <submittedName>
        <fullName evidence="2">Uncharacterized protein</fullName>
    </submittedName>
</protein>
<accession>A0A1G5IRK3</accession>
<feature type="region of interest" description="Disordered" evidence="1">
    <location>
        <begin position="49"/>
        <end position="69"/>
    </location>
</feature>
<dbReference type="AlphaFoldDB" id="A0A1G5IRK3"/>
<feature type="compositionally biased region" description="Basic and acidic residues" evidence="1">
    <location>
        <begin position="1"/>
        <end position="15"/>
    </location>
</feature>
<keyword evidence="3" id="KW-1185">Reference proteome</keyword>
<dbReference type="EMBL" id="FMVM01000009">
    <property type="protein sequence ID" value="SCY78643.1"/>
    <property type="molecule type" value="Genomic_DNA"/>
</dbReference>
<name>A0A1G5IRK3_9BACL</name>
<reference evidence="3" key="1">
    <citation type="submission" date="2016-10" db="EMBL/GenBank/DDBJ databases">
        <authorList>
            <person name="Varghese N."/>
            <person name="Submissions S."/>
        </authorList>
    </citation>
    <scope>NUCLEOTIDE SEQUENCE [LARGE SCALE GENOMIC DNA]</scope>
    <source>
        <strain evidence="3">BL9</strain>
    </source>
</reference>
<evidence type="ECO:0000313" key="3">
    <source>
        <dbReference type="Proteomes" id="UP000198538"/>
    </source>
</evidence>